<name>A0A645JAN1_9ZZZZ</name>
<evidence type="ECO:0000313" key="1">
    <source>
        <dbReference type="EMBL" id="MPN60172.1"/>
    </source>
</evidence>
<accession>A0A645JAN1</accession>
<sequence length="87" mass="10283">MDYVRDVNWREVLKLHRARGIPKQGNKAARNAKERKAQLKKLSLANQQARRLKLKGKRYYAFLKQTAGFDPRTDDAHIRRLLVRQVN</sequence>
<dbReference type="EMBL" id="VSSQ01135104">
    <property type="protein sequence ID" value="MPN60172.1"/>
    <property type="molecule type" value="Genomic_DNA"/>
</dbReference>
<protein>
    <submittedName>
        <fullName evidence="1">Uncharacterized protein</fullName>
    </submittedName>
</protein>
<dbReference type="AlphaFoldDB" id="A0A645JAN1"/>
<organism evidence="1">
    <name type="scientific">bioreactor metagenome</name>
    <dbReference type="NCBI Taxonomy" id="1076179"/>
    <lineage>
        <taxon>unclassified sequences</taxon>
        <taxon>metagenomes</taxon>
        <taxon>ecological metagenomes</taxon>
    </lineage>
</organism>
<reference evidence="1" key="1">
    <citation type="submission" date="2019-08" db="EMBL/GenBank/DDBJ databases">
        <authorList>
            <person name="Kucharzyk K."/>
            <person name="Murdoch R.W."/>
            <person name="Higgins S."/>
            <person name="Loffler F."/>
        </authorList>
    </citation>
    <scope>NUCLEOTIDE SEQUENCE</scope>
</reference>
<proteinExistence type="predicted"/>
<comment type="caution">
    <text evidence="1">The sequence shown here is derived from an EMBL/GenBank/DDBJ whole genome shotgun (WGS) entry which is preliminary data.</text>
</comment>
<gene>
    <name evidence="1" type="ORF">SDC9_207897</name>
</gene>